<proteinExistence type="predicted"/>
<reference evidence="1 2" key="1">
    <citation type="submission" date="2021-03" db="EMBL/GenBank/DDBJ databases">
        <title>Genomic Encyclopedia of Type Strains, Phase IV (KMG-IV): sequencing the most valuable type-strain genomes for metagenomic binning, comparative biology and taxonomic classification.</title>
        <authorList>
            <person name="Goeker M."/>
        </authorList>
    </citation>
    <scope>NUCLEOTIDE SEQUENCE [LARGE SCALE GENOMIC DNA]</scope>
    <source>
        <strain evidence="1 2">DSM 1289</strain>
    </source>
</reference>
<name>A0ABS4E7A9_9FIRM</name>
<keyword evidence="2" id="KW-1185">Reference proteome</keyword>
<comment type="caution">
    <text evidence="1">The sequence shown here is derived from an EMBL/GenBank/DDBJ whole genome shotgun (WGS) entry which is preliminary data.</text>
</comment>
<dbReference type="Proteomes" id="UP000767291">
    <property type="component" value="Unassembled WGS sequence"/>
</dbReference>
<accession>A0ABS4E7A9</accession>
<sequence>MKNSSVALEGVCLAHPANTRAILKNTVSNATNFNFFS</sequence>
<dbReference type="EMBL" id="JAGGJX010000001">
    <property type="protein sequence ID" value="MBP1853822.1"/>
    <property type="molecule type" value="Genomic_DNA"/>
</dbReference>
<protein>
    <submittedName>
        <fullName evidence="1">Uncharacterized protein</fullName>
    </submittedName>
</protein>
<evidence type="ECO:0000313" key="2">
    <source>
        <dbReference type="Proteomes" id="UP000767291"/>
    </source>
</evidence>
<gene>
    <name evidence="1" type="ORF">J2Z43_000212</name>
</gene>
<organism evidence="1 2">
    <name type="scientific">Metaclostridioides mangenotii</name>
    <dbReference type="NCBI Taxonomy" id="1540"/>
    <lineage>
        <taxon>Bacteria</taxon>
        <taxon>Bacillati</taxon>
        <taxon>Bacillota</taxon>
        <taxon>Clostridia</taxon>
        <taxon>Peptostreptococcales</taxon>
        <taxon>Peptostreptococcaceae</taxon>
        <taxon>Metaclostridioides</taxon>
    </lineage>
</organism>
<evidence type="ECO:0000313" key="1">
    <source>
        <dbReference type="EMBL" id="MBP1853822.1"/>
    </source>
</evidence>